<dbReference type="Pfam" id="PF14559">
    <property type="entry name" value="TPR_19"/>
    <property type="match status" value="1"/>
</dbReference>
<dbReference type="EC" id="1.5.1.3" evidence="3"/>
<dbReference type="InterPro" id="IPR011990">
    <property type="entry name" value="TPR-like_helical_dom_sf"/>
</dbReference>
<dbReference type="InterPro" id="IPR017925">
    <property type="entry name" value="DHFR_CS"/>
</dbReference>
<dbReference type="GO" id="GO:0005829">
    <property type="term" value="C:cytosol"/>
    <property type="evidence" value="ECO:0007669"/>
    <property type="project" value="TreeGrafter"/>
</dbReference>
<dbReference type="Gene3D" id="1.25.40.10">
    <property type="entry name" value="Tetratricopeptide repeat domain"/>
    <property type="match status" value="1"/>
</dbReference>
<keyword evidence="4" id="KW-0554">One-carbon metabolism</keyword>
<dbReference type="GO" id="GO:0046654">
    <property type="term" value="P:tetrahydrofolate biosynthetic process"/>
    <property type="evidence" value="ECO:0007669"/>
    <property type="project" value="UniProtKB-UniPathway"/>
</dbReference>
<evidence type="ECO:0000256" key="7">
    <source>
        <dbReference type="ARBA" id="ARBA00025067"/>
    </source>
</evidence>
<name>A0A8J7M4G3_9BACT</name>
<dbReference type="Proteomes" id="UP000636888">
    <property type="component" value="Unassembled WGS sequence"/>
</dbReference>
<dbReference type="InterPro" id="IPR001796">
    <property type="entry name" value="DHFR_dom"/>
</dbReference>
<protein>
    <recommendedName>
        <fullName evidence="3">dihydrofolate reductase</fullName>
        <ecNumber evidence="3">1.5.1.3</ecNumber>
    </recommendedName>
</protein>
<dbReference type="FunFam" id="3.40.430.10:FF:000001">
    <property type="entry name" value="Dihydrofolate reductase"/>
    <property type="match status" value="1"/>
</dbReference>
<evidence type="ECO:0000256" key="4">
    <source>
        <dbReference type="ARBA" id="ARBA00022563"/>
    </source>
</evidence>
<comment type="function">
    <text evidence="7">Key enzyme in folate metabolism. Catalyzes an essential reaction for de novo glycine and purine synthesis, and for DNA precursor synthesis.</text>
</comment>
<reference evidence="9" key="1">
    <citation type="submission" date="2020-12" db="EMBL/GenBank/DDBJ databases">
        <title>Geomonas sp. Red875, isolated from river sediment.</title>
        <authorList>
            <person name="Xu Z."/>
            <person name="Zhang Z."/>
            <person name="Masuda Y."/>
            <person name="Itoh H."/>
            <person name="Senoo K."/>
        </authorList>
    </citation>
    <scope>NUCLEOTIDE SEQUENCE</scope>
    <source>
        <strain evidence="9">Red875</strain>
    </source>
</reference>
<dbReference type="PROSITE" id="PS51330">
    <property type="entry name" value="DHFR_2"/>
    <property type="match status" value="1"/>
</dbReference>
<comment type="pathway">
    <text evidence="1">Cofactor biosynthesis; tetrahydrofolate biosynthesis; 5,6,7,8-tetrahydrofolate from 7,8-dihydrofolate: step 1/1.</text>
</comment>
<evidence type="ECO:0000256" key="6">
    <source>
        <dbReference type="ARBA" id="ARBA00023002"/>
    </source>
</evidence>
<evidence type="ECO:0000259" key="8">
    <source>
        <dbReference type="PROSITE" id="PS51330"/>
    </source>
</evidence>
<dbReference type="UniPathway" id="UPA00077">
    <property type="reaction ID" value="UER00158"/>
</dbReference>
<dbReference type="GO" id="GO:0070401">
    <property type="term" value="F:NADP+ binding"/>
    <property type="evidence" value="ECO:0007669"/>
    <property type="project" value="UniProtKB-ARBA"/>
</dbReference>
<dbReference type="GO" id="GO:0046655">
    <property type="term" value="P:folic acid metabolic process"/>
    <property type="evidence" value="ECO:0007669"/>
    <property type="project" value="TreeGrafter"/>
</dbReference>
<dbReference type="AlphaFoldDB" id="A0A8J7M4G3"/>
<comment type="caution">
    <text evidence="9">The sequence shown here is derived from an EMBL/GenBank/DDBJ whole genome shotgun (WGS) entry which is preliminary data.</text>
</comment>
<dbReference type="Gene3D" id="3.40.430.10">
    <property type="entry name" value="Dihydrofolate Reductase, subunit A"/>
    <property type="match status" value="1"/>
</dbReference>
<dbReference type="InterPro" id="IPR012259">
    <property type="entry name" value="DHFR"/>
</dbReference>
<dbReference type="InterPro" id="IPR019734">
    <property type="entry name" value="TPR_rpt"/>
</dbReference>
<keyword evidence="5" id="KW-0521">NADP</keyword>
<evidence type="ECO:0000256" key="2">
    <source>
        <dbReference type="ARBA" id="ARBA00009539"/>
    </source>
</evidence>
<dbReference type="PANTHER" id="PTHR48069:SF3">
    <property type="entry name" value="DIHYDROFOLATE REDUCTASE"/>
    <property type="match status" value="1"/>
</dbReference>
<organism evidence="9 10">
    <name type="scientific">Geomesophilobacter sediminis</name>
    <dbReference type="NCBI Taxonomy" id="2798584"/>
    <lineage>
        <taxon>Bacteria</taxon>
        <taxon>Pseudomonadati</taxon>
        <taxon>Thermodesulfobacteriota</taxon>
        <taxon>Desulfuromonadia</taxon>
        <taxon>Geobacterales</taxon>
        <taxon>Geobacteraceae</taxon>
        <taxon>Geomesophilobacter</taxon>
    </lineage>
</organism>
<dbReference type="GO" id="GO:0004146">
    <property type="term" value="F:dihydrofolate reductase activity"/>
    <property type="evidence" value="ECO:0007669"/>
    <property type="project" value="UniProtKB-EC"/>
</dbReference>
<evidence type="ECO:0000313" key="9">
    <source>
        <dbReference type="EMBL" id="MBJ6727818.1"/>
    </source>
</evidence>
<keyword evidence="10" id="KW-1185">Reference proteome</keyword>
<dbReference type="RefSeq" id="WP_199386958.1">
    <property type="nucleotide sequence ID" value="NZ_JAEMHM010000030.1"/>
</dbReference>
<comment type="similarity">
    <text evidence="2">Belongs to the dihydrofolate reductase family.</text>
</comment>
<evidence type="ECO:0000313" key="10">
    <source>
        <dbReference type="Proteomes" id="UP000636888"/>
    </source>
</evidence>
<dbReference type="PANTHER" id="PTHR48069">
    <property type="entry name" value="DIHYDROFOLATE REDUCTASE"/>
    <property type="match status" value="1"/>
</dbReference>
<keyword evidence="6" id="KW-0560">Oxidoreductase</keyword>
<dbReference type="CDD" id="cd00209">
    <property type="entry name" value="DHFR"/>
    <property type="match status" value="1"/>
</dbReference>
<evidence type="ECO:0000256" key="5">
    <source>
        <dbReference type="ARBA" id="ARBA00022857"/>
    </source>
</evidence>
<dbReference type="GO" id="GO:0046452">
    <property type="term" value="P:dihydrofolate metabolic process"/>
    <property type="evidence" value="ECO:0007669"/>
    <property type="project" value="TreeGrafter"/>
</dbReference>
<gene>
    <name evidence="9" type="ORF">JFN93_24175</name>
</gene>
<dbReference type="GO" id="GO:0006730">
    <property type="term" value="P:one-carbon metabolic process"/>
    <property type="evidence" value="ECO:0007669"/>
    <property type="project" value="UniProtKB-KW"/>
</dbReference>
<feature type="domain" description="DHFR" evidence="8">
    <location>
        <begin position="2"/>
        <end position="155"/>
    </location>
</feature>
<dbReference type="SMART" id="SM00028">
    <property type="entry name" value="TPR"/>
    <property type="match status" value="2"/>
</dbReference>
<evidence type="ECO:0000256" key="3">
    <source>
        <dbReference type="ARBA" id="ARBA00012856"/>
    </source>
</evidence>
<dbReference type="EMBL" id="JAEMHM010000030">
    <property type="protein sequence ID" value="MBJ6727818.1"/>
    <property type="molecule type" value="Genomic_DNA"/>
</dbReference>
<accession>A0A8J7M4G3</accession>
<sequence>MIISMIAAMSENRVIGSGGKLPWNIPADMARFKALTMGHVVVMGRKTFESIGHPLPGRTNIVLSRSKTAIEGCVVAGSLEEAINAADGEEELFILGGANVFREALPLAHRIYLTIVHQNLDGDVFFPELPDTFLEIRREALPGTTPACSFTIQEKVEPLPLSGDADALVRKGQAALKRELHYLARSCFQQASALRETPETSSFLAFCMVKSSGDIPAALDLARGAVEQEPHNPLLYLNLGRVQILAGQKEAALDTFRRGIKAGGGAELIAELERYGTRRPPPIKSLSRGHFLNKYLGILLYRLGLR</sequence>
<evidence type="ECO:0000256" key="1">
    <source>
        <dbReference type="ARBA" id="ARBA00004903"/>
    </source>
</evidence>
<dbReference type="SUPFAM" id="SSF53597">
    <property type="entry name" value="Dihydrofolate reductase-like"/>
    <property type="match status" value="1"/>
</dbReference>
<proteinExistence type="inferred from homology"/>
<dbReference type="SUPFAM" id="SSF48452">
    <property type="entry name" value="TPR-like"/>
    <property type="match status" value="1"/>
</dbReference>
<dbReference type="Pfam" id="PF00186">
    <property type="entry name" value="DHFR_1"/>
    <property type="match status" value="1"/>
</dbReference>
<dbReference type="InterPro" id="IPR024072">
    <property type="entry name" value="DHFR-like_dom_sf"/>
</dbReference>
<dbReference type="PROSITE" id="PS00075">
    <property type="entry name" value="DHFR_1"/>
    <property type="match status" value="1"/>
</dbReference>
<dbReference type="PRINTS" id="PR00070">
    <property type="entry name" value="DHFR"/>
</dbReference>